<feature type="non-terminal residue" evidence="1">
    <location>
        <position position="1"/>
    </location>
</feature>
<comment type="caution">
    <text evidence="1">The sequence shown here is derived from an EMBL/GenBank/DDBJ whole genome shotgun (WGS) entry which is preliminary data.</text>
</comment>
<evidence type="ECO:0000313" key="2">
    <source>
        <dbReference type="Proteomes" id="UP000789525"/>
    </source>
</evidence>
<keyword evidence="2" id="KW-1185">Reference proteome</keyword>
<dbReference type="Proteomes" id="UP000789525">
    <property type="component" value="Unassembled WGS sequence"/>
</dbReference>
<name>A0ACA9NLR8_9GLOM</name>
<organism evidence="1 2">
    <name type="scientific">Acaulospora colombiana</name>
    <dbReference type="NCBI Taxonomy" id="27376"/>
    <lineage>
        <taxon>Eukaryota</taxon>
        <taxon>Fungi</taxon>
        <taxon>Fungi incertae sedis</taxon>
        <taxon>Mucoromycota</taxon>
        <taxon>Glomeromycotina</taxon>
        <taxon>Glomeromycetes</taxon>
        <taxon>Diversisporales</taxon>
        <taxon>Acaulosporaceae</taxon>
        <taxon>Acaulospora</taxon>
    </lineage>
</organism>
<protein>
    <submittedName>
        <fullName evidence="1">11611_t:CDS:1</fullName>
    </submittedName>
</protein>
<gene>
    <name evidence="1" type="ORF">ACOLOM_LOCUS8387</name>
</gene>
<proteinExistence type="predicted"/>
<accession>A0ACA9NLR8</accession>
<reference evidence="1" key="1">
    <citation type="submission" date="2021-06" db="EMBL/GenBank/DDBJ databases">
        <authorList>
            <person name="Kallberg Y."/>
            <person name="Tangrot J."/>
            <person name="Rosling A."/>
        </authorList>
    </citation>
    <scope>NUCLEOTIDE SEQUENCE</scope>
    <source>
        <strain evidence="1">CL356</strain>
    </source>
</reference>
<dbReference type="EMBL" id="CAJVPT010021538">
    <property type="protein sequence ID" value="CAG8655458.1"/>
    <property type="molecule type" value="Genomic_DNA"/>
</dbReference>
<sequence length="58" mass="6412">DPDTNKAVLSATCRVGSSAASTHTRDGKRASRDRMDEKSRVLCDETRLLRCSTEASWL</sequence>
<evidence type="ECO:0000313" key="1">
    <source>
        <dbReference type="EMBL" id="CAG8655458.1"/>
    </source>
</evidence>